<evidence type="ECO:0000256" key="14">
    <source>
        <dbReference type="ARBA" id="ARBA00023300"/>
    </source>
</evidence>
<evidence type="ECO:0000256" key="15">
    <source>
        <dbReference type="ARBA" id="ARBA00048059"/>
    </source>
</evidence>
<evidence type="ECO:0000256" key="11">
    <source>
        <dbReference type="ARBA" id="ARBA00023033"/>
    </source>
</evidence>
<dbReference type="Gene3D" id="3.20.20.110">
    <property type="entry name" value="Ribulose bisphosphate carboxylase, large subunit, C-terminal domain"/>
    <property type="match status" value="2"/>
</dbReference>
<dbReference type="Gene3D" id="3.30.70.150">
    <property type="entry name" value="RuBisCO large subunit, N-terminal domain"/>
    <property type="match status" value="1"/>
</dbReference>
<comment type="subcellular location">
    <subcellularLocation>
        <location evidence="2">Plastid</location>
        <location evidence="2">Chloroplast</location>
    </subcellularLocation>
</comment>
<accession>A0A6A3BYD2</accession>
<evidence type="ECO:0000256" key="3">
    <source>
        <dbReference type="ARBA" id="ARBA00006204"/>
    </source>
</evidence>
<dbReference type="AlphaFoldDB" id="A0A6A3BYD2"/>
<dbReference type="SUPFAM" id="SSF54966">
    <property type="entry name" value="RuBisCO, large subunit, small (N-terminal) domain"/>
    <property type="match status" value="1"/>
</dbReference>
<gene>
    <name evidence="19" type="ORF">F3Y22_tig00017808pilonHSYRG00039</name>
</gene>
<keyword evidence="14" id="KW-0120">Carbon dioxide fixation</keyword>
<keyword evidence="8" id="KW-0113">Calvin cycle</keyword>
<dbReference type="PANTHER" id="PTHR42704:SF15">
    <property type="entry name" value="RIBULOSE BISPHOSPHATE CARBOXYLASE LARGE CHAIN"/>
    <property type="match status" value="1"/>
</dbReference>
<keyword evidence="10" id="KW-0560">Oxidoreductase</keyword>
<keyword evidence="20" id="KW-1185">Reference proteome</keyword>
<evidence type="ECO:0000256" key="4">
    <source>
        <dbReference type="ARBA" id="ARBA00012287"/>
    </source>
</evidence>
<evidence type="ECO:0000259" key="17">
    <source>
        <dbReference type="Pfam" id="PF00016"/>
    </source>
</evidence>
<evidence type="ECO:0000256" key="1">
    <source>
        <dbReference type="ARBA" id="ARBA00001946"/>
    </source>
</evidence>
<keyword evidence="6" id="KW-0150">Chloroplast</keyword>
<dbReference type="GO" id="GO:0000287">
    <property type="term" value="F:magnesium ion binding"/>
    <property type="evidence" value="ECO:0007669"/>
    <property type="project" value="InterPro"/>
</dbReference>
<evidence type="ECO:0000256" key="9">
    <source>
        <dbReference type="ARBA" id="ARBA00022640"/>
    </source>
</evidence>
<keyword evidence="12" id="KW-0601">Photorespiration</keyword>
<feature type="domain" description="Ribulose bisphosphate carboxylase large subunit C-terminal" evidence="17">
    <location>
        <begin position="176"/>
        <end position="265"/>
    </location>
</feature>
<evidence type="ECO:0000256" key="6">
    <source>
        <dbReference type="ARBA" id="ARBA00022528"/>
    </source>
</evidence>
<dbReference type="EMBL" id="VEPZ02000666">
    <property type="protein sequence ID" value="KAE8720947.1"/>
    <property type="molecule type" value="Genomic_DNA"/>
</dbReference>
<dbReference type="GO" id="GO:0019253">
    <property type="term" value="P:reductive pentose-phosphate cycle"/>
    <property type="evidence" value="ECO:0007669"/>
    <property type="project" value="UniProtKB-KW"/>
</dbReference>
<reference evidence="19" key="1">
    <citation type="submission" date="2019-09" db="EMBL/GenBank/DDBJ databases">
        <title>Draft genome information of white flower Hibiscus syriacus.</title>
        <authorList>
            <person name="Kim Y.-M."/>
        </authorList>
    </citation>
    <scope>NUCLEOTIDE SEQUENCE [LARGE SCALE GENOMIC DNA]</scope>
    <source>
        <strain evidence="19">YM2019G1</strain>
    </source>
</reference>
<dbReference type="GO" id="GO:0016984">
    <property type="term" value="F:ribulose-bisphosphate carboxylase activity"/>
    <property type="evidence" value="ECO:0007669"/>
    <property type="project" value="UniProtKB-EC"/>
</dbReference>
<comment type="cofactor">
    <cofactor evidence="1">
        <name>Mg(2+)</name>
        <dbReference type="ChEBI" id="CHEBI:18420"/>
    </cofactor>
</comment>
<dbReference type="InterPro" id="IPR017443">
    <property type="entry name" value="RuBisCO_lsu_fd_N"/>
</dbReference>
<comment type="catalytic activity">
    <reaction evidence="15">
        <text>D-ribulose 1,5-bisphosphate + O2 = 2-phosphoglycolate + (2R)-3-phosphoglycerate + 2 H(+)</text>
        <dbReference type="Rhea" id="RHEA:36631"/>
        <dbReference type="ChEBI" id="CHEBI:15378"/>
        <dbReference type="ChEBI" id="CHEBI:15379"/>
        <dbReference type="ChEBI" id="CHEBI:57870"/>
        <dbReference type="ChEBI" id="CHEBI:58033"/>
        <dbReference type="ChEBI" id="CHEBI:58272"/>
    </reaction>
</comment>
<proteinExistence type="inferred from homology"/>
<evidence type="ECO:0000256" key="12">
    <source>
        <dbReference type="ARBA" id="ARBA00023238"/>
    </source>
</evidence>
<dbReference type="SUPFAM" id="SSF51649">
    <property type="entry name" value="RuBisCo, C-terminal domain"/>
    <property type="match status" value="1"/>
</dbReference>
<organism evidence="19 20">
    <name type="scientific">Hibiscus syriacus</name>
    <name type="common">Rose of Sharon</name>
    <dbReference type="NCBI Taxonomy" id="106335"/>
    <lineage>
        <taxon>Eukaryota</taxon>
        <taxon>Viridiplantae</taxon>
        <taxon>Streptophyta</taxon>
        <taxon>Embryophyta</taxon>
        <taxon>Tracheophyta</taxon>
        <taxon>Spermatophyta</taxon>
        <taxon>Magnoliopsida</taxon>
        <taxon>eudicotyledons</taxon>
        <taxon>Gunneridae</taxon>
        <taxon>Pentapetalae</taxon>
        <taxon>rosids</taxon>
        <taxon>malvids</taxon>
        <taxon>Malvales</taxon>
        <taxon>Malvaceae</taxon>
        <taxon>Malvoideae</taxon>
        <taxon>Hibiscus</taxon>
    </lineage>
</organism>
<feature type="domain" description="Ribulose bisphosphate carboxylase large subunit ferrodoxin-like N-terminal" evidence="18">
    <location>
        <begin position="4"/>
        <end position="94"/>
    </location>
</feature>
<keyword evidence="7" id="KW-0602">Photosynthesis</keyword>
<dbReference type="Pfam" id="PF00016">
    <property type="entry name" value="RuBisCO_large"/>
    <property type="match status" value="1"/>
</dbReference>
<dbReference type="GO" id="GO:0009507">
    <property type="term" value="C:chloroplast"/>
    <property type="evidence" value="ECO:0007669"/>
    <property type="project" value="UniProtKB-SubCell"/>
</dbReference>
<evidence type="ECO:0000256" key="10">
    <source>
        <dbReference type="ARBA" id="ARBA00023002"/>
    </source>
</evidence>
<dbReference type="InterPro" id="IPR000685">
    <property type="entry name" value="RuBisCO_lsu_C"/>
</dbReference>
<comment type="catalytic activity">
    <reaction evidence="16">
        <text>2 (2R)-3-phosphoglycerate + 2 H(+) = D-ribulose 1,5-bisphosphate + CO2 + H2O</text>
        <dbReference type="Rhea" id="RHEA:23124"/>
        <dbReference type="ChEBI" id="CHEBI:15377"/>
        <dbReference type="ChEBI" id="CHEBI:15378"/>
        <dbReference type="ChEBI" id="CHEBI:16526"/>
        <dbReference type="ChEBI" id="CHEBI:57870"/>
        <dbReference type="ChEBI" id="CHEBI:58272"/>
        <dbReference type="EC" id="4.1.1.39"/>
    </reaction>
</comment>
<keyword evidence="9" id="KW-0934">Plastid</keyword>
<dbReference type="EC" id="4.1.1.39" evidence="4"/>
<dbReference type="GO" id="GO:0009853">
    <property type="term" value="P:photorespiration"/>
    <property type="evidence" value="ECO:0007669"/>
    <property type="project" value="UniProtKB-KW"/>
</dbReference>
<evidence type="ECO:0000313" key="19">
    <source>
        <dbReference type="EMBL" id="KAE8720947.1"/>
    </source>
</evidence>
<dbReference type="Pfam" id="PF02788">
    <property type="entry name" value="RuBisCO_large_N"/>
    <property type="match status" value="1"/>
</dbReference>
<evidence type="ECO:0000256" key="8">
    <source>
        <dbReference type="ARBA" id="ARBA00022567"/>
    </source>
</evidence>
<dbReference type="PANTHER" id="PTHR42704">
    <property type="entry name" value="RIBULOSE BISPHOSPHATE CARBOXYLASE"/>
    <property type="match status" value="1"/>
</dbReference>
<protein>
    <recommendedName>
        <fullName evidence="5">Ribulose bisphosphate carboxylase large chain</fullName>
        <ecNumber evidence="4">4.1.1.39</ecNumber>
    </recommendedName>
</protein>
<keyword evidence="13" id="KW-0456">Lyase</keyword>
<dbReference type="InterPro" id="IPR036376">
    <property type="entry name" value="RuBisCO_lsu_C_sf"/>
</dbReference>
<comment type="caution">
    <text evidence="19">The sequence shown here is derived from an EMBL/GenBank/DDBJ whole genome shotgun (WGS) entry which is preliminary data.</text>
</comment>
<evidence type="ECO:0000313" key="20">
    <source>
        <dbReference type="Proteomes" id="UP000436088"/>
    </source>
</evidence>
<evidence type="ECO:0000259" key="18">
    <source>
        <dbReference type="Pfam" id="PF02788"/>
    </source>
</evidence>
<name>A0A6A3BYD2_HIBSY</name>
<evidence type="ECO:0000256" key="2">
    <source>
        <dbReference type="ARBA" id="ARBA00004229"/>
    </source>
</evidence>
<dbReference type="GO" id="GO:0004497">
    <property type="term" value="F:monooxygenase activity"/>
    <property type="evidence" value="ECO:0007669"/>
    <property type="project" value="UniProtKB-KW"/>
</dbReference>
<dbReference type="InterPro" id="IPR036422">
    <property type="entry name" value="RuBisCO_lsu_N_sf"/>
</dbReference>
<dbReference type="Proteomes" id="UP000436088">
    <property type="component" value="Unassembled WGS sequence"/>
</dbReference>
<keyword evidence="11" id="KW-0503">Monooxygenase</keyword>
<evidence type="ECO:0000256" key="5">
    <source>
        <dbReference type="ARBA" id="ARBA00017725"/>
    </source>
</evidence>
<comment type="similarity">
    <text evidence="3">Belongs to the RuBisCO large chain family. Type I subfamily.</text>
</comment>
<sequence length="468" mass="51996">MRNVKDADILAAFRVSPQPRVLPEEVGVAVAAEFSTGTWTTVCTDGLTSLDRYKGRCYHIDPIPGEVDQYICYVAYPLDLFEEGFVTNMFTSIVAIYKAQAKTGEIKGHYLNATAGGFTANTSLAHYYRDNGILLHIHRAMHAVIDRQKNHGTHFHVLAKALLMSGGDHIHAGTIVGVLPVASGGIHISYMSGLVEIFGDDYVVQFGGGTLGHPRGNAPSVIANRVALEACVQSRNEGRDLTTKGAKIICEASKWSPELATACESEVMKIDDDVYICMPIRKWEPHCHIWFENFSRLGMLRVPWVEIQFWSVMGRDQEMVVLKVFRFSKRVELYNGALAPARGGRRVGAGGLIDFELSHAILKTLDGIELVVIGERPKFLSNLVLVLDSSNIFDNGCEAFLAYVLNLGGRELSVHHIQTVEDFPYVFPEELPGFPPDREIEFHVDTYTNLILVSISPYRMTPKELKEL</sequence>
<evidence type="ECO:0000256" key="13">
    <source>
        <dbReference type="ARBA" id="ARBA00023239"/>
    </source>
</evidence>
<dbReference type="InterPro" id="IPR033966">
    <property type="entry name" value="RuBisCO"/>
</dbReference>
<evidence type="ECO:0000256" key="16">
    <source>
        <dbReference type="ARBA" id="ARBA00049469"/>
    </source>
</evidence>
<evidence type="ECO:0000256" key="7">
    <source>
        <dbReference type="ARBA" id="ARBA00022531"/>
    </source>
</evidence>